<evidence type="ECO:0000313" key="4">
    <source>
        <dbReference type="Proteomes" id="UP000030762"/>
    </source>
</evidence>
<sequence length="461" mass="50180">MNSDKAFQDASHEYLLARQRMNEKVNRCKEIELKMQQTLREIQAAYSENNGESLAKTVGTLHLSLHEVAGETVENAFIKVHVEPESIPDFEELDETADEVKNQVAWTGEFPATFVFDGIQSREAIVHITVGEDDEEKEPIKVITFPIAALFRDDMKKWFHLVDEVVAALEAPAVVEETEVTEDAEDAEEVAAEEPATAEATVEATSEDEHVTEAGEPSSDKVDTTDAEATEEVAEVEVAEEAATEAGETTEKETTNEEVVEEAAAGEQEANVQAASEEVVAEEAAVVVEATEDAAVAADDVADEEASPSEETHEAAADVVVEAVAVVEEVVAEDTSARVHVHASFVLSEIEALAQKAIALSKEKNEMDIEIRMCDQELSSARIRYERLKASQKAALGSSAATMKNKLSIQRAPPKPKSLYERATAAVGSTFTPQRRSLAWSVTFFVVVSAFFHTNGDELII</sequence>
<gene>
    <name evidence="3" type="ORF">SDRG_00695</name>
</gene>
<accession>T0R4D9</accession>
<dbReference type="OMA" id="FHTNGDE"/>
<dbReference type="OrthoDB" id="77134at2759"/>
<reference evidence="3 4" key="1">
    <citation type="submission" date="2012-04" db="EMBL/GenBank/DDBJ databases">
        <title>The Genome Sequence of Saprolegnia declina VS20.</title>
        <authorList>
            <consortium name="The Broad Institute Genome Sequencing Platform"/>
            <person name="Russ C."/>
            <person name="Nusbaum C."/>
            <person name="Tyler B."/>
            <person name="van West P."/>
            <person name="Dieguez-Uribeondo J."/>
            <person name="de Bruijn I."/>
            <person name="Tripathy S."/>
            <person name="Jiang R."/>
            <person name="Young S.K."/>
            <person name="Zeng Q."/>
            <person name="Gargeya S."/>
            <person name="Fitzgerald M."/>
            <person name="Haas B."/>
            <person name="Abouelleil A."/>
            <person name="Alvarado L."/>
            <person name="Arachchi H.M."/>
            <person name="Berlin A."/>
            <person name="Chapman S.B."/>
            <person name="Goldberg J."/>
            <person name="Griggs A."/>
            <person name="Gujja S."/>
            <person name="Hansen M."/>
            <person name="Howarth C."/>
            <person name="Imamovic A."/>
            <person name="Larimer J."/>
            <person name="McCowen C."/>
            <person name="Montmayeur A."/>
            <person name="Murphy C."/>
            <person name="Neiman D."/>
            <person name="Pearson M."/>
            <person name="Priest M."/>
            <person name="Roberts A."/>
            <person name="Saif S."/>
            <person name="Shea T."/>
            <person name="Sisk P."/>
            <person name="Sykes S."/>
            <person name="Wortman J."/>
            <person name="Nusbaum C."/>
            <person name="Birren B."/>
        </authorList>
    </citation>
    <scope>NUCLEOTIDE SEQUENCE [LARGE SCALE GENOMIC DNA]</scope>
    <source>
        <strain evidence="3 4">VS20</strain>
    </source>
</reference>
<feature type="compositionally biased region" description="Acidic residues" evidence="2">
    <location>
        <begin position="176"/>
        <end position="192"/>
    </location>
</feature>
<dbReference type="EMBL" id="JH767133">
    <property type="protein sequence ID" value="EQC41836.1"/>
    <property type="molecule type" value="Genomic_DNA"/>
</dbReference>
<feature type="compositionally biased region" description="Basic and acidic residues" evidence="2">
    <location>
        <begin position="207"/>
        <end position="224"/>
    </location>
</feature>
<name>T0R4D9_SAPDV</name>
<protein>
    <submittedName>
        <fullName evidence="3">Uncharacterized protein</fullName>
    </submittedName>
</protein>
<keyword evidence="1" id="KW-0175">Coiled coil</keyword>
<dbReference type="RefSeq" id="XP_008604405.1">
    <property type="nucleotide sequence ID" value="XM_008606183.1"/>
</dbReference>
<feature type="compositionally biased region" description="Acidic residues" evidence="2">
    <location>
        <begin position="225"/>
        <end position="243"/>
    </location>
</feature>
<feature type="compositionally biased region" description="Low complexity" evidence="2">
    <location>
        <begin position="193"/>
        <end position="204"/>
    </location>
</feature>
<evidence type="ECO:0000256" key="1">
    <source>
        <dbReference type="SAM" id="Coils"/>
    </source>
</evidence>
<dbReference type="VEuPathDB" id="FungiDB:SDRG_00695"/>
<proteinExistence type="predicted"/>
<organism evidence="3 4">
    <name type="scientific">Saprolegnia diclina (strain VS20)</name>
    <dbReference type="NCBI Taxonomy" id="1156394"/>
    <lineage>
        <taxon>Eukaryota</taxon>
        <taxon>Sar</taxon>
        <taxon>Stramenopiles</taxon>
        <taxon>Oomycota</taxon>
        <taxon>Saprolegniomycetes</taxon>
        <taxon>Saprolegniales</taxon>
        <taxon>Saprolegniaceae</taxon>
        <taxon>Saprolegnia</taxon>
    </lineage>
</organism>
<evidence type="ECO:0000313" key="3">
    <source>
        <dbReference type="EMBL" id="EQC41836.1"/>
    </source>
</evidence>
<feature type="region of interest" description="Disordered" evidence="2">
    <location>
        <begin position="176"/>
        <end position="257"/>
    </location>
</feature>
<dbReference type="eggNOG" id="ENOG502QU9E">
    <property type="taxonomic scope" value="Eukaryota"/>
</dbReference>
<keyword evidence="4" id="KW-1185">Reference proteome</keyword>
<evidence type="ECO:0000256" key="2">
    <source>
        <dbReference type="SAM" id="MobiDB-lite"/>
    </source>
</evidence>
<dbReference type="InParanoid" id="T0R4D9"/>
<dbReference type="Proteomes" id="UP000030762">
    <property type="component" value="Unassembled WGS sequence"/>
</dbReference>
<feature type="coiled-coil region" evidence="1">
    <location>
        <begin position="21"/>
        <end position="48"/>
    </location>
</feature>
<dbReference type="GeneID" id="19941422"/>
<dbReference type="AlphaFoldDB" id="T0R4D9"/>